<evidence type="ECO:0000313" key="3">
    <source>
        <dbReference type="Proteomes" id="UP001050691"/>
    </source>
</evidence>
<sequence length="518" mass="59092">MSQTKASKIIKAFHNNDLYSSTLKAILENDEKLFLGGVRKANLKVEDLILSDVEYQDLVKGVKPSGELDIVTWEGYYETSMGPKTDPLAFLILSTTENIYWGSRSQILRSPREYGVEYSLTSDGKLNISTPKNGNVSITFTRIYDDSKATAKASVSGECNGESFSGVQVIPSLRRVASSFIDPSTCPSLPTTITDDSISTEDDSEGDVGTYSMSWQDVCLILGTGIAILTFIGLIYQTKLWVNEVEEKRKARAKKLRDRFEEPEGKVSIVVVTEERANKLQVKFDNAWTTITRDITSQVHHELNSIDFDKQTAEQIVSNLRETAKKEAKESLERYVRVKIGTKVIELLDPWHELPSYQEIKNLAMTDSINEHVQPKLRDIENEPAPYDNLTRSLTLKARERAFSKKYDAIDKESNEATKAYKKAKEQRENTEKEIEDVKKNIENEKDPEEKKKQEDRKNQLEEDLKNKKTTEDDKNKERVKAEKEKKEAADKSHEAEKDVKNDKSKDKWNEKGKHIFK</sequence>
<dbReference type="AlphaFoldDB" id="A0AAV5A914"/>
<protein>
    <submittedName>
        <fullName evidence="2">Uncharacterized protein</fullName>
    </submittedName>
</protein>
<feature type="compositionally biased region" description="Basic and acidic residues" evidence="1">
    <location>
        <begin position="423"/>
        <end position="518"/>
    </location>
</feature>
<gene>
    <name evidence="2" type="ORF">Clacol_003355</name>
</gene>
<comment type="caution">
    <text evidence="2">The sequence shown here is derived from an EMBL/GenBank/DDBJ whole genome shotgun (WGS) entry which is preliminary data.</text>
</comment>
<feature type="region of interest" description="Disordered" evidence="1">
    <location>
        <begin position="417"/>
        <end position="518"/>
    </location>
</feature>
<reference evidence="2" key="1">
    <citation type="submission" date="2021-10" db="EMBL/GenBank/DDBJ databases">
        <title>De novo Genome Assembly of Clathrus columnatus (Basidiomycota, Fungi) Using Illumina and Nanopore Sequence Data.</title>
        <authorList>
            <person name="Ogiso-Tanaka E."/>
            <person name="Itagaki H."/>
            <person name="Hosoya T."/>
            <person name="Hosaka K."/>
        </authorList>
    </citation>
    <scope>NUCLEOTIDE SEQUENCE</scope>
    <source>
        <strain evidence="2">MO-923</strain>
    </source>
</reference>
<proteinExistence type="predicted"/>
<dbReference type="Proteomes" id="UP001050691">
    <property type="component" value="Unassembled WGS sequence"/>
</dbReference>
<evidence type="ECO:0000256" key="1">
    <source>
        <dbReference type="SAM" id="MobiDB-lite"/>
    </source>
</evidence>
<organism evidence="2 3">
    <name type="scientific">Clathrus columnatus</name>
    <dbReference type="NCBI Taxonomy" id="1419009"/>
    <lineage>
        <taxon>Eukaryota</taxon>
        <taxon>Fungi</taxon>
        <taxon>Dikarya</taxon>
        <taxon>Basidiomycota</taxon>
        <taxon>Agaricomycotina</taxon>
        <taxon>Agaricomycetes</taxon>
        <taxon>Phallomycetidae</taxon>
        <taxon>Phallales</taxon>
        <taxon>Clathraceae</taxon>
        <taxon>Clathrus</taxon>
    </lineage>
</organism>
<accession>A0AAV5A914</accession>
<name>A0AAV5A914_9AGAM</name>
<evidence type="ECO:0000313" key="2">
    <source>
        <dbReference type="EMBL" id="GJJ09133.1"/>
    </source>
</evidence>
<dbReference type="EMBL" id="BPWL01000004">
    <property type="protein sequence ID" value="GJJ09133.1"/>
    <property type="molecule type" value="Genomic_DNA"/>
</dbReference>
<keyword evidence="3" id="KW-1185">Reference proteome</keyword>